<dbReference type="PANTHER" id="PTHR12311:SF7">
    <property type="entry name" value="ACTIVATOR OF BASAL TRANSCRIPTION 1"/>
    <property type="match status" value="1"/>
</dbReference>
<dbReference type="InterPro" id="IPR034353">
    <property type="entry name" value="ABT1/ESF2_RRM"/>
</dbReference>
<gene>
    <name evidence="8" type="primary">LOC112687483</name>
</gene>
<sequence>MSDCDTESLLSVGLPTRTRKKGIVYLSSIPKYMNVTKLRELLGEYAEIGRVFLQPASNPNLKKRPAKHFTEGWVEFERKSAAKKIATLLNGKRIDSRKRSKYFDSVWNIKYLPRFKWIHLNERLAYEKAVRKHRLRAEVSQVKREANHFSSNIVRSEKNKFHQKSNVDINVRQRLPEEEFVQNKNNATEIESRTEFLSKLFN</sequence>
<comment type="similarity">
    <text evidence="2">Belongs to the ESF2/ABP1 family.</text>
</comment>
<dbReference type="SUPFAM" id="SSF54928">
    <property type="entry name" value="RNA-binding domain, RBD"/>
    <property type="match status" value="1"/>
</dbReference>
<dbReference type="PANTHER" id="PTHR12311">
    <property type="entry name" value="ACTIVATOR OF BASAL TRANSCRIPTION 1"/>
    <property type="match status" value="1"/>
</dbReference>
<dbReference type="Pfam" id="PF00076">
    <property type="entry name" value="RRM_1"/>
    <property type="match status" value="1"/>
</dbReference>
<dbReference type="GeneID" id="112687483"/>
<evidence type="ECO:0000256" key="2">
    <source>
        <dbReference type="ARBA" id="ARBA00005819"/>
    </source>
</evidence>
<dbReference type="OrthoDB" id="287393at2759"/>
<name>A0A8B8FZM6_9HEMI</name>
<dbReference type="GO" id="GO:0000472">
    <property type="term" value="P:endonucleolytic cleavage to generate mature 5'-end of SSU-rRNA from (SSU-rRNA, 5.8S rRNA, LSU-rRNA)"/>
    <property type="evidence" value="ECO:0007669"/>
    <property type="project" value="TreeGrafter"/>
</dbReference>
<keyword evidence="4" id="KW-0694">RNA-binding</keyword>
<dbReference type="AlphaFoldDB" id="A0A8B8FZM6"/>
<dbReference type="InterPro" id="IPR039119">
    <property type="entry name" value="ABT1/Esf2"/>
</dbReference>
<evidence type="ECO:0000259" key="6">
    <source>
        <dbReference type="Pfam" id="PF00076"/>
    </source>
</evidence>
<dbReference type="GO" id="GO:0003723">
    <property type="term" value="F:RNA binding"/>
    <property type="evidence" value="ECO:0007669"/>
    <property type="project" value="UniProtKB-KW"/>
</dbReference>
<evidence type="ECO:0000256" key="3">
    <source>
        <dbReference type="ARBA" id="ARBA00020737"/>
    </source>
</evidence>
<dbReference type="GO" id="GO:0034462">
    <property type="term" value="P:small-subunit processome assembly"/>
    <property type="evidence" value="ECO:0007669"/>
    <property type="project" value="TreeGrafter"/>
</dbReference>
<accession>A0A8B8FZM6</accession>
<feature type="domain" description="RRM" evidence="6">
    <location>
        <begin position="24"/>
        <end position="98"/>
    </location>
</feature>
<keyword evidence="5" id="KW-0539">Nucleus</keyword>
<proteinExistence type="inferred from homology"/>
<dbReference type="CDD" id="cd12263">
    <property type="entry name" value="RRM_ABT1_like"/>
    <property type="match status" value="1"/>
</dbReference>
<comment type="subcellular location">
    <subcellularLocation>
        <location evidence="1">Nucleus</location>
        <location evidence="1">Nucleolus</location>
    </subcellularLocation>
</comment>
<dbReference type="Proteomes" id="UP000694846">
    <property type="component" value="Unplaced"/>
</dbReference>
<dbReference type="GO" id="GO:0000480">
    <property type="term" value="P:endonucleolytic cleavage in 5'-ETS of tricistronic rRNA transcript (SSU-rRNA, 5.8S rRNA, LSU-rRNA)"/>
    <property type="evidence" value="ECO:0007669"/>
    <property type="project" value="TreeGrafter"/>
</dbReference>
<evidence type="ECO:0000313" key="7">
    <source>
        <dbReference type="Proteomes" id="UP000694846"/>
    </source>
</evidence>
<dbReference type="InterPro" id="IPR000504">
    <property type="entry name" value="RRM_dom"/>
</dbReference>
<dbReference type="GO" id="GO:0005730">
    <property type="term" value="C:nucleolus"/>
    <property type="evidence" value="ECO:0007669"/>
    <property type="project" value="UniProtKB-SubCell"/>
</dbReference>
<dbReference type="RefSeq" id="XP_025415993.1">
    <property type="nucleotide sequence ID" value="XM_025560208.1"/>
</dbReference>
<dbReference type="InterPro" id="IPR035979">
    <property type="entry name" value="RBD_domain_sf"/>
</dbReference>
<dbReference type="GO" id="GO:0000447">
    <property type="term" value="P:endonucleolytic cleavage in ITS1 to separate SSU-rRNA from 5.8S rRNA and LSU-rRNA from tricistronic rRNA transcript (SSU-rRNA, 5.8S rRNA, LSU-rRNA)"/>
    <property type="evidence" value="ECO:0007669"/>
    <property type="project" value="TreeGrafter"/>
</dbReference>
<evidence type="ECO:0000256" key="1">
    <source>
        <dbReference type="ARBA" id="ARBA00004604"/>
    </source>
</evidence>
<evidence type="ECO:0000313" key="8">
    <source>
        <dbReference type="RefSeq" id="XP_025415993.1"/>
    </source>
</evidence>
<reference evidence="8" key="1">
    <citation type="submission" date="2025-08" db="UniProtKB">
        <authorList>
            <consortium name="RefSeq"/>
        </authorList>
    </citation>
    <scope>IDENTIFICATION</scope>
    <source>
        <tissue evidence="8">Whole body</tissue>
    </source>
</reference>
<protein>
    <recommendedName>
        <fullName evidence="3">Activator of basal transcription 1</fullName>
    </recommendedName>
</protein>
<evidence type="ECO:0000256" key="4">
    <source>
        <dbReference type="ARBA" id="ARBA00022884"/>
    </source>
</evidence>
<dbReference type="InterPro" id="IPR012677">
    <property type="entry name" value="Nucleotide-bd_a/b_plait_sf"/>
</dbReference>
<dbReference type="Gene3D" id="3.30.70.330">
    <property type="match status" value="1"/>
</dbReference>
<evidence type="ECO:0000256" key="5">
    <source>
        <dbReference type="ARBA" id="ARBA00023242"/>
    </source>
</evidence>
<organism evidence="7 8">
    <name type="scientific">Sipha flava</name>
    <name type="common">yellow sugarcane aphid</name>
    <dbReference type="NCBI Taxonomy" id="143950"/>
    <lineage>
        <taxon>Eukaryota</taxon>
        <taxon>Metazoa</taxon>
        <taxon>Ecdysozoa</taxon>
        <taxon>Arthropoda</taxon>
        <taxon>Hexapoda</taxon>
        <taxon>Insecta</taxon>
        <taxon>Pterygota</taxon>
        <taxon>Neoptera</taxon>
        <taxon>Paraneoptera</taxon>
        <taxon>Hemiptera</taxon>
        <taxon>Sternorrhyncha</taxon>
        <taxon>Aphidomorpha</taxon>
        <taxon>Aphidoidea</taxon>
        <taxon>Aphididae</taxon>
        <taxon>Sipha</taxon>
    </lineage>
</organism>
<keyword evidence="7" id="KW-1185">Reference proteome</keyword>